<name>A0A8E2JJH6_9PEZI</name>
<dbReference type="Gene3D" id="3.20.20.210">
    <property type="match status" value="1"/>
</dbReference>
<dbReference type="AlphaFoldDB" id="A0A8E2JJH6"/>
<organism evidence="1 2">
    <name type="scientific">Lepidopterella palustris CBS 459.81</name>
    <dbReference type="NCBI Taxonomy" id="1314670"/>
    <lineage>
        <taxon>Eukaryota</taxon>
        <taxon>Fungi</taxon>
        <taxon>Dikarya</taxon>
        <taxon>Ascomycota</taxon>
        <taxon>Pezizomycotina</taxon>
        <taxon>Dothideomycetes</taxon>
        <taxon>Pleosporomycetidae</taxon>
        <taxon>Mytilinidiales</taxon>
        <taxon>Argynnaceae</taxon>
        <taxon>Lepidopterella</taxon>
    </lineage>
</organism>
<dbReference type="PANTHER" id="PTHR43844">
    <property type="entry name" value="METHIONINE SYNTHASE"/>
    <property type="match status" value="1"/>
</dbReference>
<dbReference type="InterPro" id="IPR038071">
    <property type="entry name" value="UROD/MetE-like_sf"/>
</dbReference>
<proteinExistence type="predicted"/>
<sequence>IKLTLGAPNWYHLPYKERGACLKNVYKSDAECFHYITVRCQTELNILYEAGLRNFQNQDKTNSTTINGLFDAYINLLNECISKAPVDLYIGIHLCRDNPDDSRHFSKGGYDRISKLFGAIILAGRRKRERNKVQDAHPSEVIV</sequence>
<protein>
    <submittedName>
        <fullName evidence="1">Uncharacterized protein</fullName>
    </submittedName>
</protein>
<dbReference type="SUPFAM" id="SSF51726">
    <property type="entry name" value="UROD/MetE-like"/>
    <property type="match status" value="1"/>
</dbReference>
<dbReference type="OrthoDB" id="7772923at2759"/>
<gene>
    <name evidence="1" type="ORF">K432DRAFT_289162</name>
</gene>
<dbReference type="Proteomes" id="UP000250266">
    <property type="component" value="Unassembled WGS sequence"/>
</dbReference>
<dbReference type="PANTHER" id="PTHR43844:SF2">
    <property type="entry name" value="SYNTHASE, VITAMIN-B12 INDEPENDENT, PUTATIVE (AFU_ORTHOLOGUE AFUA_3G12060)-RELATED"/>
    <property type="match status" value="1"/>
</dbReference>
<evidence type="ECO:0000313" key="1">
    <source>
        <dbReference type="EMBL" id="OCK84349.1"/>
    </source>
</evidence>
<evidence type="ECO:0000313" key="2">
    <source>
        <dbReference type="Proteomes" id="UP000250266"/>
    </source>
</evidence>
<dbReference type="EMBL" id="KV744839">
    <property type="protein sequence ID" value="OCK84349.1"/>
    <property type="molecule type" value="Genomic_DNA"/>
</dbReference>
<feature type="non-terminal residue" evidence="1">
    <location>
        <position position="143"/>
    </location>
</feature>
<accession>A0A8E2JJH6</accession>
<reference evidence="1 2" key="1">
    <citation type="journal article" date="2016" name="Nat. Commun.">
        <title>Ectomycorrhizal ecology is imprinted in the genome of the dominant symbiotic fungus Cenococcum geophilum.</title>
        <authorList>
            <consortium name="DOE Joint Genome Institute"/>
            <person name="Peter M."/>
            <person name="Kohler A."/>
            <person name="Ohm R.A."/>
            <person name="Kuo A."/>
            <person name="Krutzmann J."/>
            <person name="Morin E."/>
            <person name="Arend M."/>
            <person name="Barry K.W."/>
            <person name="Binder M."/>
            <person name="Choi C."/>
            <person name="Clum A."/>
            <person name="Copeland A."/>
            <person name="Grisel N."/>
            <person name="Haridas S."/>
            <person name="Kipfer T."/>
            <person name="LaButti K."/>
            <person name="Lindquist E."/>
            <person name="Lipzen A."/>
            <person name="Maire R."/>
            <person name="Meier B."/>
            <person name="Mihaltcheva S."/>
            <person name="Molinier V."/>
            <person name="Murat C."/>
            <person name="Poggeler S."/>
            <person name="Quandt C.A."/>
            <person name="Sperisen C."/>
            <person name="Tritt A."/>
            <person name="Tisserant E."/>
            <person name="Crous P.W."/>
            <person name="Henrissat B."/>
            <person name="Nehls U."/>
            <person name="Egli S."/>
            <person name="Spatafora J.W."/>
            <person name="Grigoriev I.V."/>
            <person name="Martin F.M."/>
        </authorList>
    </citation>
    <scope>NUCLEOTIDE SEQUENCE [LARGE SCALE GENOMIC DNA]</scope>
    <source>
        <strain evidence="1 2">CBS 459.81</strain>
    </source>
</reference>
<keyword evidence="2" id="KW-1185">Reference proteome</keyword>